<feature type="active site" description="Charge relay system" evidence="5">
    <location>
        <position position="215"/>
    </location>
</feature>
<dbReference type="SUPFAM" id="SSF75304">
    <property type="entry name" value="Amidase signature (AS) enzymes"/>
    <property type="match status" value="1"/>
</dbReference>
<evidence type="ECO:0000256" key="1">
    <source>
        <dbReference type="ARBA" id="ARBA00001311"/>
    </source>
</evidence>
<dbReference type="PIRSF" id="PIRSF001221">
    <property type="entry name" value="Amidase_fungi"/>
    <property type="match status" value="1"/>
</dbReference>
<dbReference type="InterPro" id="IPR020556">
    <property type="entry name" value="Amidase_CS"/>
</dbReference>
<dbReference type="PANTHER" id="PTHR46072">
    <property type="entry name" value="AMIDASE-RELATED-RELATED"/>
    <property type="match status" value="1"/>
</dbReference>
<dbReference type="InterPro" id="IPR036928">
    <property type="entry name" value="AS_sf"/>
</dbReference>
<feature type="domain" description="Amidase" evidence="6">
    <location>
        <begin position="85"/>
        <end position="548"/>
    </location>
</feature>
<proteinExistence type="inferred from homology"/>
<keyword evidence="4" id="KW-0378">Hydrolase</keyword>
<name>A0A4Z1PX48_9PEZI</name>
<organism evidence="7 8">
    <name type="scientific">Venturia nashicola</name>
    <dbReference type="NCBI Taxonomy" id="86259"/>
    <lineage>
        <taxon>Eukaryota</taxon>
        <taxon>Fungi</taxon>
        <taxon>Dikarya</taxon>
        <taxon>Ascomycota</taxon>
        <taxon>Pezizomycotina</taxon>
        <taxon>Dothideomycetes</taxon>
        <taxon>Pleosporomycetidae</taxon>
        <taxon>Venturiales</taxon>
        <taxon>Venturiaceae</taxon>
        <taxon>Venturia</taxon>
    </lineage>
</organism>
<reference evidence="7 8" key="1">
    <citation type="submission" date="2019-04" db="EMBL/GenBank/DDBJ databases">
        <title>High contiguity whole genome sequence and gene annotation resource for two Venturia nashicola isolates.</title>
        <authorList>
            <person name="Prokchorchik M."/>
            <person name="Won K."/>
            <person name="Lee Y."/>
            <person name="Choi E.D."/>
            <person name="Segonzac C."/>
            <person name="Sohn K.H."/>
        </authorList>
    </citation>
    <scope>NUCLEOTIDE SEQUENCE [LARGE SCALE GENOMIC DNA]</scope>
    <source>
        <strain evidence="7 8">PRI2</strain>
    </source>
</reference>
<keyword evidence="8" id="KW-1185">Reference proteome</keyword>
<dbReference type="Gene3D" id="3.90.1300.10">
    <property type="entry name" value="Amidase signature (AS) domain"/>
    <property type="match status" value="1"/>
</dbReference>
<comment type="similarity">
    <text evidence="2">Belongs to the amidase family.</text>
</comment>
<feature type="active site" description="Acyl-ester intermediate" evidence="5">
    <location>
        <position position="239"/>
    </location>
</feature>
<comment type="caution">
    <text evidence="7">The sequence shown here is derived from an EMBL/GenBank/DDBJ whole genome shotgun (WGS) entry which is preliminary data.</text>
</comment>
<gene>
    <name evidence="7" type="ORF">E6O75_ATG00767</name>
</gene>
<dbReference type="Pfam" id="PF01425">
    <property type="entry name" value="Amidase"/>
    <property type="match status" value="1"/>
</dbReference>
<evidence type="ECO:0000313" key="7">
    <source>
        <dbReference type="EMBL" id="TID28000.1"/>
    </source>
</evidence>
<evidence type="ECO:0000256" key="3">
    <source>
        <dbReference type="ARBA" id="ARBA00012922"/>
    </source>
</evidence>
<dbReference type="EC" id="3.5.1.4" evidence="3"/>
<evidence type="ECO:0000256" key="4">
    <source>
        <dbReference type="ARBA" id="ARBA00022801"/>
    </source>
</evidence>
<accession>A0A4Z1PX48</accession>
<dbReference type="AlphaFoldDB" id="A0A4Z1PX48"/>
<protein>
    <recommendedName>
        <fullName evidence="3">amidase</fullName>
        <ecNumber evidence="3">3.5.1.4</ecNumber>
    </recommendedName>
</protein>
<evidence type="ECO:0000256" key="2">
    <source>
        <dbReference type="ARBA" id="ARBA00009199"/>
    </source>
</evidence>
<dbReference type="PROSITE" id="PS00571">
    <property type="entry name" value="AMIDASES"/>
    <property type="match status" value="1"/>
</dbReference>
<dbReference type="Proteomes" id="UP000298493">
    <property type="component" value="Unassembled WGS sequence"/>
</dbReference>
<dbReference type="OrthoDB" id="6428749at2759"/>
<dbReference type="GO" id="GO:0004040">
    <property type="term" value="F:amidase activity"/>
    <property type="evidence" value="ECO:0007669"/>
    <property type="project" value="UniProtKB-EC"/>
</dbReference>
<sequence>MSGVTTKTPADFAEAIAAKHKQQLALIPKEWHIASDKLPAETELSVIKFTETCGILSKDELRIVTSDAGELITALATGKLSCLTVTTAFCKAAAVAHQLTNCLTEVYFTQALEKAKELDVNFSTTGKPTGALFGVPISLKDQFQIKGTECNMGIASWIGQISKDNSVLVDILQNAGAILHCRTNISQGLMFGESDNYVYGKTTNPWNRSLTCGGSSGGEGAIVAMHGSAIGVGTDLGGSVRIPAAYNGLFGLRPTLHRLPYAGARNTLLGLESIASALGPISPSVTGVSAFVKAVVDAEPWFLDAKTPEIPWRQEMADLKHLKNADGTQRKPVFGVMSWDDYVMPWPPMRRALDTTTAAVKKAGYEVIDFKCPFPNEEAERIVNAMYSSDGGEDMSRTFAASGEPWHPMIITKGESKHLTAYENWQLNLEKDGVKTAWLKAWNATKEVTSTGQPIDGLLLPISPFCAHRHGEWPRYIIYTSLFNMLDYPAMTIPLKSQVSAELDPIDKDYKAANPRDAAMQSQYKPEDFIGAPLSVQLVCRRFREEECIGLTGVIAETLTAA</sequence>
<comment type="catalytic activity">
    <reaction evidence="1">
        <text>a monocarboxylic acid amide + H2O = a monocarboxylate + NH4(+)</text>
        <dbReference type="Rhea" id="RHEA:12020"/>
        <dbReference type="ChEBI" id="CHEBI:15377"/>
        <dbReference type="ChEBI" id="CHEBI:28938"/>
        <dbReference type="ChEBI" id="CHEBI:35757"/>
        <dbReference type="ChEBI" id="CHEBI:83628"/>
        <dbReference type="EC" id="3.5.1.4"/>
    </reaction>
</comment>
<dbReference type="InterPro" id="IPR023631">
    <property type="entry name" value="Amidase_dom"/>
</dbReference>
<feature type="active site" description="Charge relay system" evidence="5">
    <location>
        <position position="140"/>
    </location>
</feature>
<evidence type="ECO:0000256" key="5">
    <source>
        <dbReference type="PIRSR" id="PIRSR001221-1"/>
    </source>
</evidence>
<dbReference type="STRING" id="86259.A0A4Z1PX48"/>
<dbReference type="EMBL" id="SNSC02000001">
    <property type="protein sequence ID" value="TID28000.1"/>
    <property type="molecule type" value="Genomic_DNA"/>
</dbReference>
<dbReference type="PANTHER" id="PTHR46072:SF2">
    <property type="entry name" value="AMIDASE (EUROFUNG)"/>
    <property type="match status" value="1"/>
</dbReference>
<evidence type="ECO:0000313" key="8">
    <source>
        <dbReference type="Proteomes" id="UP000298493"/>
    </source>
</evidence>
<evidence type="ECO:0000259" key="6">
    <source>
        <dbReference type="Pfam" id="PF01425"/>
    </source>
</evidence>